<dbReference type="InterPro" id="IPR052211">
    <property type="entry name" value="Cpx_auxiliary_protein"/>
</dbReference>
<feature type="chain" id="PRO_5045329954" evidence="6">
    <location>
        <begin position="23"/>
        <end position="145"/>
    </location>
</feature>
<dbReference type="PANTHER" id="PTHR38102:SF1">
    <property type="entry name" value="PERIPLASMIC CHAPERONE SPY"/>
    <property type="match status" value="1"/>
</dbReference>
<evidence type="ECO:0000313" key="8">
    <source>
        <dbReference type="Proteomes" id="UP001168380"/>
    </source>
</evidence>
<protein>
    <submittedName>
        <fullName evidence="7">Spy/CpxP family protein refolding chaperone</fullName>
    </submittedName>
</protein>
<proteinExistence type="inferred from homology"/>
<dbReference type="PANTHER" id="PTHR38102">
    <property type="entry name" value="PERIPLASMIC CHAPERONE SPY"/>
    <property type="match status" value="1"/>
</dbReference>
<reference evidence="7" key="1">
    <citation type="submission" date="2023-07" db="EMBL/GenBank/DDBJ databases">
        <title>Gilvimarinus algae sp. nov., isolated from the surface of Kelp.</title>
        <authorList>
            <person name="Sun Y.Y."/>
            <person name="Gong Y."/>
            <person name="Du Z.J."/>
        </authorList>
    </citation>
    <scope>NUCLEOTIDE SEQUENCE</scope>
    <source>
        <strain evidence="7">SDUM040014</strain>
    </source>
</reference>
<dbReference type="EMBL" id="JAULRT010000047">
    <property type="protein sequence ID" value="MDO3381847.1"/>
    <property type="molecule type" value="Genomic_DNA"/>
</dbReference>
<accession>A0ABT8TCM0</accession>
<feature type="compositionally biased region" description="Basic and acidic residues" evidence="5">
    <location>
        <begin position="136"/>
        <end position="145"/>
    </location>
</feature>
<evidence type="ECO:0000256" key="1">
    <source>
        <dbReference type="ARBA" id="ARBA00004418"/>
    </source>
</evidence>
<organism evidence="7 8">
    <name type="scientific">Gilvimarinus algae</name>
    <dbReference type="NCBI Taxonomy" id="3058037"/>
    <lineage>
        <taxon>Bacteria</taxon>
        <taxon>Pseudomonadati</taxon>
        <taxon>Pseudomonadota</taxon>
        <taxon>Gammaproteobacteria</taxon>
        <taxon>Cellvibrionales</taxon>
        <taxon>Cellvibrionaceae</taxon>
        <taxon>Gilvimarinus</taxon>
    </lineage>
</organism>
<evidence type="ECO:0000256" key="2">
    <source>
        <dbReference type="ARBA" id="ARBA00008441"/>
    </source>
</evidence>
<dbReference type="Gene3D" id="1.20.120.1490">
    <property type="match status" value="1"/>
</dbReference>
<keyword evidence="3 6" id="KW-0732">Signal</keyword>
<dbReference type="RefSeq" id="WP_302712004.1">
    <property type="nucleotide sequence ID" value="NZ_JAULRT010000047.1"/>
</dbReference>
<keyword evidence="8" id="KW-1185">Reference proteome</keyword>
<dbReference type="Pfam" id="PF07813">
    <property type="entry name" value="LTXXQ"/>
    <property type="match status" value="1"/>
</dbReference>
<keyword evidence="4" id="KW-0574">Periplasm</keyword>
<gene>
    <name evidence="7" type="ORF">QWI16_06635</name>
</gene>
<comment type="similarity">
    <text evidence="2">Belongs to the CpxP/Spy family.</text>
</comment>
<name>A0ABT8TCM0_9GAMM</name>
<comment type="caution">
    <text evidence="7">The sequence shown here is derived from an EMBL/GenBank/DDBJ whole genome shotgun (WGS) entry which is preliminary data.</text>
</comment>
<feature type="region of interest" description="Disordered" evidence="5">
    <location>
        <begin position="121"/>
        <end position="145"/>
    </location>
</feature>
<evidence type="ECO:0000313" key="7">
    <source>
        <dbReference type="EMBL" id="MDO3381847.1"/>
    </source>
</evidence>
<dbReference type="InterPro" id="IPR012899">
    <property type="entry name" value="LTXXQ"/>
</dbReference>
<sequence>MKRMISSLTLCTALALPFAALGAAPGEHFDGTEFLLKDRVAEKLELTDQQRSQIQVLIDNHRAVYPPSRELWREKREAVEALMQAAEFDEAAARALLDADDERRLADMKLRHSLSQVLTDEQKDTLKAMGKRMKERRFGDKPHRH</sequence>
<evidence type="ECO:0000256" key="5">
    <source>
        <dbReference type="SAM" id="MobiDB-lite"/>
    </source>
</evidence>
<evidence type="ECO:0000256" key="6">
    <source>
        <dbReference type="SAM" id="SignalP"/>
    </source>
</evidence>
<dbReference type="Proteomes" id="UP001168380">
    <property type="component" value="Unassembled WGS sequence"/>
</dbReference>
<comment type="subcellular location">
    <subcellularLocation>
        <location evidence="1">Periplasm</location>
    </subcellularLocation>
</comment>
<evidence type="ECO:0000256" key="4">
    <source>
        <dbReference type="ARBA" id="ARBA00022764"/>
    </source>
</evidence>
<feature type="signal peptide" evidence="6">
    <location>
        <begin position="1"/>
        <end position="22"/>
    </location>
</feature>
<evidence type="ECO:0000256" key="3">
    <source>
        <dbReference type="ARBA" id="ARBA00022729"/>
    </source>
</evidence>